<accession>A0A5J4TKL8</accession>
<dbReference type="AlphaFoldDB" id="A0A5J4TKL8"/>
<dbReference type="EMBL" id="SNRW01029839">
    <property type="protein sequence ID" value="KAA6358452.1"/>
    <property type="molecule type" value="Genomic_DNA"/>
</dbReference>
<protein>
    <submittedName>
        <fullName evidence="1">Uncharacterized protein</fullName>
    </submittedName>
</protein>
<organism evidence="1 2">
    <name type="scientific">Streblomastix strix</name>
    <dbReference type="NCBI Taxonomy" id="222440"/>
    <lineage>
        <taxon>Eukaryota</taxon>
        <taxon>Metamonada</taxon>
        <taxon>Preaxostyla</taxon>
        <taxon>Oxymonadida</taxon>
        <taxon>Streblomastigidae</taxon>
        <taxon>Streblomastix</taxon>
    </lineage>
</organism>
<evidence type="ECO:0000313" key="1">
    <source>
        <dbReference type="EMBL" id="KAA6358452.1"/>
    </source>
</evidence>
<proteinExistence type="predicted"/>
<evidence type="ECO:0000313" key="2">
    <source>
        <dbReference type="Proteomes" id="UP000324800"/>
    </source>
</evidence>
<comment type="caution">
    <text evidence="1">The sequence shown here is derived from an EMBL/GenBank/DDBJ whole genome shotgun (WGS) entry which is preliminary data.</text>
</comment>
<name>A0A5J4TKL8_9EUKA</name>
<reference evidence="1 2" key="1">
    <citation type="submission" date="2019-03" db="EMBL/GenBank/DDBJ databases">
        <title>Single cell metagenomics reveals metabolic interactions within the superorganism composed of flagellate Streblomastix strix and complex community of Bacteroidetes bacteria on its surface.</title>
        <authorList>
            <person name="Treitli S.C."/>
            <person name="Kolisko M."/>
            <person name="Husnik F."/>
            <person name="Keeling P."/>
            <person name="Hampl V."/>
        </authorList>
    </citation>
    <scope>NUCLEOTIDE SEQUENCE [LARGE SCALE GENOMIC DNA]</scope>
    <source>
        <strain evidence="1">ST1C</strain>
    </source>
</reference>
<dbReference type="Proteomes" id="UP000324800">
    <property type="component" value="Unassembled WGS sequence"/>
</dbReference>
<sequence length="124" mass="13884">MAKLLGELNFLRFQIQDASLISNLLNHLQTQAVKKGGWNCSVSLNRRVLGNLYLCTHYRRSLGRLGLDSTNSIERDDGSWKMAEELAPIEQQSTGNCCSINGFKNAQASNLAELDSYTDPIHRQ</sequence>
<gene>
    <name evidence="1" type="ORF">EZS28_046021</name>
</gene>